<comment type="caution">
    <text evidence="2">The sequence shown here is derived from an EMBL/GenBank/DDBJ whole genome shotgun (WGS) entry which is preliminary data.</text>
</comment>
<dbReference type="EMBL" id="JACIDX010000003">
    <property type="protein sequence ID" value="MBB3953998.1"/>
    <property type="molecule type" value="Genomic_DNA"/>
</dbReference>
<evidence type="ECO:0000256" key="1">
    <source>
        <dbReference type="SAM" id="SignalP"/>
    </source>
</evidence>
<proteinExistence type="predicted"/>
<gene>
    <name evidence="2" type="ORF">GGR38_000925</name>
</gene>
<name>A0A7W6G585_9SPHN</name>
<dbReference type="RefSeq" id="WP_183623168.1">
    <property type="nucleotide sequence ID" value="NZ_JACIDX010000003.1"/>
</dbReference>
<organism evidence="2 3">
    <name type="scientific">Novosphingobium sediminicola</name>
    <dbReference type="NCBI Taxonomy" id="563162"/>
    <lineage>
        <taxon>Bacteria</taxon>
        <taxon>Pseudomonadati</taxon>
        <taxon>Pseudomonadota</taxon>
        <taxon>Alphaproteobacteria</taxon>
        <taxon>Sphingomonadales</taxon>
        <taxon>Sphingomonadaceae</taxon>
        <taxon>Novosphingobium</taxon>
    </lineage>
</organism>
<feature type="chain" id="PRO_5030963516" evidence="1">
    <location>
        <begin position="20"/>
        <end position="271"/>
    </location>
</feature>
<sequence>MIRAPLFALALTLGAPALAAPDNDPITPAPTARDWLELAHRPDWSGSWFPVISDQFAQVNTNPPPWKPEVQKQIDHWDAEEKAGRPRGLLLDCLPHGVPTFYLITHNSIEILQTPGRVTILGESDGNRLVRIWTDGRKAPTDPDPSFHGYNIGVWQGDTLAVSTTAILPQTWLAVSEAVGIAIGEGAHVDQKFHLIGPDTLAVDLTITAPAVLTRPWQTRRLFTRKRARSFEIVEGVCRQGDFEETTDKWGNPAWRPVAQSTDGNVVAPTK</sequence>
<reference evidence="2 3" key="1">
    <citation type="submission" date="2020-08" db="EMBL/GenBank/DDBJ databases">
        <title>Genomic Encyclopedia of Type Strains, Phase IV (KMG-IV): sequencing the most valuable type-strain genomes for metagenomic binning, comparative biology and taxonomic classification.</title>
        <authorList>
            <person name="Goeker M."/>
        </authorList>
    </citation>
    <scope>NUCLEOTIDE SEQUENCE [LARGE SCALE GENOMIC DNA]</scope>
    <source>
        <strain evidence="2 3">DSM 27057</strain>
    </source>
</reference>
<feature type="signal peptide" evidence="1">
    <location>
        <begin position="1"/>
        <end position="19"/>
    </location>
</feature>
<keyword evidence="3" id="KW-1185">Reference proteome</keyword>
<evidence type="ECO:0000313" key="3">
    <source>
        <dbReference type="Proteomes" id="UP000548867"/>
    </source>
</evidence>
<dbReference type="AlphaFoldDB" id="A0A7W6G585"/>
<evidence type="ECO:0000313" key="2">
    <source>
        <dbReference type="EMBL" id="MBB3953998.1"/>
    </source>
</evidence>
<keyword evidence="1" id="KW-0732">Signal</keyword>
<dbReference type="Proteomes" id="UP000548867">
    <property type="component" value="Unassembled WGS sequence"/>
</dbReference>
<protein>
    <submittedName>
        <fullName evidence="2">Uncharacterized protein</fullName>
    </submittedName>
</protein>
<accession>A0A7W6G585</accession>